<reference evidence="1 2" key="1">
    <citation type="journal article" date="2009" name="Nature">
        <title>The Sorghum bicolor genome and the diversification of grasses.</title>
        <authorList>
            <person name="Paterson A.H."/>
            <person name="Bowers J.E."/>
            <person name="Bruggmann R."/>
            <person name="Dubchak I."/>
            <person name="Grimwood J."/>
            <person name="Gundlach H."/>
            <person name="Haberer G."/>
            <person name="Hellsten U."/>
            <person name="Mitros T."/>
            <person name="Poliakov A."/>
            <person name="Schmutz J."/>
            <person name="Spannagl M."/>
            <person name="Tang H."/>
            <person name="Wang X."/>
            <person name="Wicker T."/>
            <person name="Bharti A.K."/>
            <person name="Chapman J."/>
            <person name="Feltus F.A."/>
            <person name="Gowik U."/>
            <person name="Grigoriev I.V."/>
            <person name="Lyons E."/>
            <person name="Maher C.A."/>
            <person name="Martis M."/>
            <person name="Narechania A."/>
            <person name="Otillar R.P."/>
            <person name="Penning B.W."/>
            <person name="Salamov A.A."/>
            <person name="Wang Y."/>
            <person name="Zhang L."/>
            <person name="Carpita N.C."/>
            <person name="Freeling M."/>
            <person name="Gingle A.R."/>
            <person name="Hash C.T."/>
            <person name="Keller B."/>
            <person name="Klein P."/>
            <person name="Kresovich S."/>
            <person name="McCann M.C."/>
            <person name="Ming R."/>
            <person name="Peterson D.G."/>
            <person name="Mehboob-ur-Rahman"/>
            <person name="Ware D."/>
            <person name="Westhoff P."/>
            <person name="Mayer K.F."/>
            <person name="Messing J."/>
            <person name="Rokhsar D.S."/>
        </authorList>
    </citation>
    <scope>NUCLEOTIDE SEQUENCE [LARGE SCALE GENOMIC DNA]</scope>
    <source>
        <strain evidence="2">cv. BTx623</strain>
    </source>
</reference>
<dbReference type="AlphaFoldDB" id="A0A1B6QL22"/>
<dbReference type="EMBL" id="CM000760">
    <property type="protein sequence ID" value="KXG38628.1"/>
    <property type="molecule type" value="Genomic_DNA"/>
</dbReference>
<sequence>MYGSKGYQQDMGYDDAESDIWLLATSLLHRFLNSSLVFSVHESFWHTYHMFIPF</sequence>
<reference evidence="2" key="2">
    <citation type="journal article" date="2018" name="Plant J.">
        <title>The Sorghum bicolor reference genome: improved assembly, gene annotations, a transcriptome atlas, and signatures of genome organization.</title>
        <authorList>
            <person name="McCormick R.F."/>
            <person name="Truong S.K."/>
            <person name="Sreedasyam A."/>
            <person name="Jenkins J."/>
            <person name="Shu S."/>
            <person name="Sims D."/>
            <person name="Kennedy M."/>
            <person name="Amirebrahimi M."/>
            <person name="Weers B.D."/>
            <person name="McKinley B."/>
            <person name="Mattison A."/>
            <person name="Morishige D.T."/>
            <person name="Grimwood J."/>
            <person name="Schmutz J."/>
            <person name="Mullet J.E."/>
        </authorList>
    </citation>
    <scope>NUCLEOTIDE SEQUENCE [LARGE SCALE GENOMIC DNA]</scope>
    <source>
        <strain evidence="2">cv. BTx623</strain>
    </source>
</reference>
<keyword evidence="2" id="KW-1185">Reference proteome</keyword>
<dbReference type="Gramene" id="KXG38628">
    <property type="protein sequence ID" value="KXG38628"/>
    <property type="gene ID" value="SORBI_3001G259800"/>
</dbReference>
<protein>
    <submittedName>
        <fullName evidence="1">Uncharacterized protein</fullName>
    </submittedName>
</protein>
<accession>A0A1B6QL22</accession>
<name>A0A1B6QL22_SORBI</name>
<dbReference type="Proteomes" id="UP000000768">
    <property type="component" value="Chromosome 1"/>
</dbReference>
<evidence type="ECO:0000313" key="1">
    <source>
        <dbReference type="EMBL" id="KXG38628.1"/>
    </source>
</evidence>
<dbReference type="InParanoid" id="A0A1B6QL22"/>
<gene>
    <name evidence="1" type="ORF">SORBI_3001G259800</name>
</gene>
<evidence type="ECO:0000313" key="2">
    <source>
        <dbReference type="Proteomes" id="UP000000768"/>
    </source>
</evidence>
<proteinExistence type="predicted"/>
<organism evidence="1 2">
    <name type="scientific">Sorghum bicolor</name>
    <name type="common">Sorghum</name>
    <name type="synonym">Sorghum vulgare</name>
    <dbReference type="NCBI Taxonomy" id="4558"/>
    <lineage>
        <taxon>Eukaryota</taxon>
        <taxon>Viridiplantae</taxon>
        <taxon>Streptophyta</taxon>
        <taxon>Embryophyta</taxon>
        <taxon>Tracheophyta</taxon>
        <taxon>Spermatophyta</taxon>
        <taxon>Magnoliopsida</taxon>
        <taxon>Liliopsida</taxon>
        <taxon>Poales</taxon>
        <taxon>Poaceae</taxon>
        <taxon>PACMAD clade</taxon>
        <taxon>Panicoideae</taxon>
        <taxon>Andropogonodae</taxon>
        <taxon>Andropogoneae</taxon>
        <taxon>Sorghinae</taxon>
        <taxon>Sorghum</taxon>
    </lineage>
</organism>